<feature type="transmembrane region" description="Helical" evidence="8">
    <location>
        <begin position="103"/>
        <end position="120"/>
    </location>
</feature>
<dbReference type="EMBL" id="JAMXQS010000004">
    <property type="protein sequence ID" value="MCO6050107.1"/>
    <property type="molecule type" value="Genomic_DNA"/>
</dbReference>
<feature type="transmembrane region" description="Helical" evidence="8">
    <location>
        <begin position="232"/>
        <end position="251"/>
    </location>
</feature>
<accession>A0ABT1C5Q5</accession>
<organism evidence="9 10">
    <name type="scientific">Mesorhizobium liriopis</name>
    <dbReference type="NCBI Taxonomy" id="2953882"/>
    <lineage>
        <taxon>Bacteria</taxon>
        <taxon>Pseudomonadati</taxon>
        <taxon>Pseudomonadota</taxon>
        <taxon>Alphaproteobacteria</taxon>
        <taxon>Hyphomicrobiales</taxon>
        <taxon>Phyllobacteriaceae</taxon>
        <taxon>Mesorhizobium</taxon>
    </lineage>
</organism>
<keyword evidence="6 8" id="KW-1133">Transmembrane helix</keyword>
<evidence type="ECO:0000256" key="1">
    <source>
        <dbReference type="ARBA" id="ARBA00004651"/>
    </source>
</evidence>
<dbReference type="Proteomes" id="UP001205906">
    <property type="component" value="Unassembled WGS sequence"/>
</dbReference>
<evidence type="ECO:0000256" key="7">
    <source>
        <dbReference type="ARBA" id="ARBA00023136"/>
    </source>
</evidence>
<keyword evidence="5 8" id="KW-0812">Transmembrane</keyword>
<feature type="transmembrane region" description="Helical" evidence="8">
    <location>
        <begin position="80"/>
        <end position="97"/>
    </location>
</feature>
<dbReference type="RefSeq" id="WP_252818418.1">
    <property type="nucleotide sequence ID" value="NZ_JAMXQS010000004.1"/>
</dbReference>
<evidence type="ECO:0000256" key="3">
    <source>
        <dbReference type="ARBA" id="ARBA00022448"/>
    </source>
</evidence>
<dbReference type="PANTHER" id="PTHR30269">
    <property type="entry name" value="TRANSMEMBRANE PROTEIN YFCA"/>
    <property type="match status" value="1"/>
</dbReference>
<dbReference type="InterPro" id="IPR052017">
    <property type="entry name" value="TSUP"/>
</dbReference>
<keyword evidence="4 8" id="KW-1003">Cell membrane</keyword>
<evidence type="ECO:0000256" key="5">
    <source>
        <dbReference type="ARBA" id="ARBA00022692"/>
    </source>
</evidence>
<feature type="transmembrane region" description="Helical" evidence="8">
    <location>
        <begin position="182"/>
        <end position="201"/>
    </location>
</feature>
<evidence type="ECO:0000313" key="9">
    <source>
        <dbReference type="EMBL" id="MCO6050107.1"/>
    </source>
</evidence>
<keyword evidence="7 8" id="KW-0472">Membrane</keyword>
<feature type="transmembrane region" description="Helical" evidence="8">
    <location>
        <begin position="155"/>
        <end position="175"/>
    </location>
</feature>
<evidence type="ECO:0000313" key="10">
    <source>
        <dbReference type="Proteomes" id="UP001205906"/>
    </source>
</evidence>
<dbReference type="Pfam" id="PF01925">
    <property type="entry name" value="TauE"/>
    <property type="match status" value="1"/>
</dbReference>
<evidence type="ECO:0000256" key="6">
    <source>
        <dbReference type="ARBA" id="ARBA00022989"/>
    </source>
</evidence>
<keyword evidence="10" id="KW-1185">Reference proteome</keyword>
<sequence length="261" mass="26898">MFDPSLETIILLAIAALGAGFIDAVAGGGGLITVPALLVAGLPPVQALGTNKLQGIFGSASATIAYAMRGQVKPLEQWPSALLACAGSVGGALLATVLPADVLKVFLPVMLVAIAVYFVLKRDLSDVDRVRRLSPAAFALLIATSIGFYDGMFGPGTGSFFMLAFVSLAGFGMLKATAHTKFLNFASNFGSLILFAGMGLVSWKIGLAMGVAQFVGAQLGAHFAVRGGAKVIRPLLVLVSLALAARTLFAAESPLWEWIGS</sequence>
<feature type="transmembrane region" description="Helical" evidence="8">
    <location>
        <begin position="132"/>
        <end position="149"/>
    </location>
</feature>
<evidence type="ECO:0000256" key="4">
    <source>
        <dbReference type="ARBA" id="ARBA00022475"/>
    </source>
</evidence>
<gene>
    <name evidence="9" type="ORF">NGM99_09915</name>
</gene>
<feature type="transmembrane region" description="Helical" evidence="8">
    <location>
        <begin position="9"/>
        <end position="32"/>
    </location>
</feature>
<reference evidence="9 10" key="1">
    <citation type="submission" date="2022-06" db="EMBL/GenBank/DDBJ databases">
        <title>Mesorhizobium sp. strain RP14 Genome sequencing and assembly.</title>
        <authorList>
            <person name="Kim I."/>
        </authorList>
    </citation>
    <scope>NUCLEOTIDE SEQUENCE [LARGE SCALE GENOMIC DNA]</scope>
    <source>
        <strain evidence="10">RP14(2022)</strain>
    </source>
</reference>
<comment type="similarity">
    <text evidence="2 8">Belongs to the 4-toluene sulfonate uptake permease (TSUP) (TC 2.A.102) family.</text>
</comment>
<comment type="caution">
    <text evidence="9">The sequence shown here is derived from an EMBL/GenBank/DDBJ whole genome shotgun (WGS) entry which is preliminary data.</text>
</comment>
<keyword evidence="3" id="KW-0813">Transport</keyword>
<name>A0ABT1C5Q5_9HYPH</name>
<evidence type="ECO:0000256" key="2">
    <source>
        <dbReference type="ARBA" id="ARBA00009142"/>
    </source>
</evidence>
<dbReference type="PANTHER" id="PTHR30269:SF0">
    <property type="entry name" value="MEMBRANE TRANSPORTER PROTEIN YFCA-RELATED"/>
    <property type="match status" value="1"/>
</dbReference>
<dbReference type="InterPro" id="IPR002781">
    <property type="entry name" value="TM_pro_TauE-like"/>
</dbReference>
<evidence type="ECO:0000256" key="8">
    <source>
        <dbReference type="RuleBase" id="RU363041"/>
    </source>
</evidence>
<proteinExistence type="inferred from homology"/>
<protein>
    <recommendedName>
        <fullName evidence="8">Probable membrane transporter protein</fullName>
    </recommendedName>
</protein>
<comment type="subcellular location">
    <subcellularLocation>
        <location evidence="1 8">Cell membrane</location>
        <topology evidence="1 8">Multi-pass membrane protein</topology>
    </subcellularLocation>
</comment>